<name>A0A645CCZ3_9ZZZZ</name>
<dbReference type="InterPro" id="IPR008490">
    <property type="entry name" value="Transposase_InsH_N"/>
</dbReference>
<comment type="caution">
    <text evidence="2">The sequence shown here is derived from an EMBL/GenBank/DDBJ whole genome shotgun (WGS) entry which is preliminary data.</text>
</comment>
<feature type="domain" description="Transposase InsH N-terminal" evidence="1">
    <location>
        <begin position="2"/>
        <end position="57"/>
    </location>
</feature>
<dbReference type="EMBL" id="VSSQ01026198">
    <property type="protein sequence ID" value="MPM74794.1"/>
    <property type="molecule type" value="Genomic_DNA"/>
</dbReference>
<evidence type="ECO:0000313" key="2">
    <source>
        <dbReference type="EMBL" id="MPM74794.1"/>
    </source>
</evidence>
<proteinExistence type="predicted"/>
<dbReference type="AlphaFoldDB" id="A0A645CCZ3"/>
<organism evidence="2">
    <name type="scientific">bioreactor metagenome</name>
    <dbReference type="NCBI Taxonomy" id="1076179"/>
    <lineage>
        <taxon>unclassified sequences</taxon>
        <taxon>metagenomes</taxon>
        <taxon>ecological metagenomes</taxon>
    </lineage>
</organism>
<evidence type="ECO:0000259" key="1">
    <source>
        <dbReference type="Pfam" id="PF05598"/>
    </source>
</evidence>
<protein>
    <submittedName>
        <fullName evidence="2">IS1182 family transposase IS663</fullName>
    </submittedName>
</protein>
<dbReference type="PANTHER" id="PTHR33408">
    <property type="entry name" value="TRANSPOSASE"/>
    <property type="match status" value="1"/>
</dbReference>
<dbReference type="PANTHER" id="PTHR33408:SF2">
    <property type="entry name" value="TRANSPOSASE DDE DOMAIN-CONTAINING PROTEIN"/>
    <property type="match status" value="1"/>
</dbReference>
<gene>
    <name evidence="2" type="ORF">SDC9_121783</name>
</gene>
<accession>A0A645CCZ3</accession>
<sequence>MGPSSYHQKMMMKMILCAYTQSVFSGRKIEALTKDSIRMMRLTKSYQPSYRTINRFRVNPLVNTLLREYFVQFRSQLVKEQLIDEKVIFIDGTKIEATADKYTFVWRK</sequence>
<dbReference type="Pfam" id="PF05598">
    <property type="entry name" value="DUF772"/>
    <property type="match status" value="1"/>
</dbReference>
<reference evidence="2" key="1">
    <citation type="submission" date="2019-08" db="EMBL/GenBank/DDBJ databases">
        <authorList>
            <person name="Kucharzyk K."/>
            <person name="Murdoch R.W."/>
            <person name="Higgins S."/>
            <person name="Loffler F."/>
        </authorList>
    </citation>
    <scope>NUCLEOTIDE SEQUENCE</scope>
</reference>